<feature type="chain" id="PRO_5017249044" evidence="1">
    <location>
        <begin position="23"/>
        <end position="210"/>
    </location>
</feature>
<evidence type="ECO:0000313" key="3">
    <source>
        <dbReference type="Proteomes" id="UP000242469"/>
    </source>
</evidence>
<dbReference type="Pfam" id="PF00300">
    <property type="entry name" value="His_Phos_1"/>
    <property type="match status" value="1"/>
</dbReference>
<dbReference type="InterPro" id="IPR013078">
    <property type="entry name" value="His_Pase_superF_clade-1"/>
</dbReference>
<dbReference type="STRING" id="1122198.SAMN02745729_11048"/>
<organism evidence="2 3">
    <name type="scientific">Marinobacterium iners DSM 11526</name>
    <dbReference type="NCBI Taxonomy" id="1122198"/>
    <lineage>
        <taxon>Bacteria</taxon>
        <taxon>Pseudomonadati</taxon>
        <taxon>Pseudomonadota</taxon>
        <taxon>Gammaproteobacteria</taxon>
        <taxon>Oceanospirillales</taxon>
        <taxon>Oceanospirillaceae</taxon>
        <taxon>Marinobacterium</taxon>
    </lineage>
</organism>
<keyword evidence="3" id="KW-1185">Reference proteome</keyword>
<protein>
    <submittedName>
        <fullName evidence="2">Histidine phosphatase superfamily (Branch 1)</fullName>
    </submittedName>
</protein>
<proteinExistence type="predicted"/>
<dbReference type="OrthoDB" id="8685508at2"/>
<dbReference type="SUPFAM" id="SSF53254">
    <property type="entry name" value="Phosphoglycerate mutase-like"/>
    <property type="match status" value="1"/>
</dbReference>
<dbReference type="CDD" id="cd07040">
    <property type="entry name" value="HP"/>
    <property type="match status" value="1"/>
</dbReference>
<keyword evidence="1" id="KW-0732">Signal</keyword>
<evidence type="ECO:0000313" key="2">
    <source>
        <dbReference type="EMBL" id="SEA92425.1"/>
    </source>
</evidence>
<gene>
    <name evidence="2" type="ORF">SAMN02745729_11048</name>
</gene>
<dbReference type="AlphaFoldDB" id="A0A1H4F4Z5"/>
<evidence type="ECO:0000256" key="1">
    <source>
        <dbReference type="SAM" id="SignalP"/>
    </source>
</evidence>
<name>A0A1H4F4Z5_9GAMM</name>
<reference evidence="3" key="1">
    <citation type="submission" date="2016-10" db="EMBL/GenBank/DDBJ databases">
        <authorList>
            <person name="Varghese N."/>
            <person name="Submissions S."/>
        </authorList>
    </citation>
    <scope>NUCLEOTIDE SEQUENCE [LARGE SCALE GENOMIC DNA]</scope>
    <source>
        <strain evidence="3">DSM 11526</strain>
    </source>
</reference>
<accession>A0A1H4F4Z5</accession>
<feature type="signal peptide" evidence="1">
    <location>
        <begin position="1"/>
        <end position="22"/>
    </location>
</feature>
<dbReference type="Gene3D" id="3.40.50.1240">
    <property type="entry name" value="Phosphoglycerate mutase-like"/>
    <property type="match status" value="1"/>
</dbReference>
<dbReference type="Proteomes" id="UP000242469">
    <property type="component" value="Unassembled WGS sequence"/>
</dbReference>
<dbReference type="InterPro" id="IPR029033">
    <property type="entry name" value="His_PPase_superfam"/>
</dbReference>
<dbReference type="EMBL" id="FNRJ01000010">
    <property type="protein sequence ID" value="SEA92425.1"/>
    <property type="molecule type" value="Genomic_DNA"/>
</dbReference>
<sequence length="210" mass="22959">MKQQVHWLLGLVLVALATLSQAEPFTPSPATPAQLQAIREGGYVLFIRHGPTDTSQPDQVPVDLDDCSTQRPLSDAGRDIMRDVAHQFHLADIPFSEVYSSPMCRACQTAAIIFGDDGYRVDPNLMYVAALTSSEKQPIIARTLELLSTPVEPGSNRILVAHGPNMVEVMEYFPVEGTLVIIRPHADGSGFDYVASIEPGHWAHLLKTAD</sequence>
<dbReference type="RefSeq" id="WP_091826947.1">
    <property type="nucleotide sequence ID" value="NZ_FNRJ01000010.1"/>
</dbReference>